<keyword evidence="6" id="KW-1185">Reference proteome</keyword>
<dbReference type="PRINTS" id="PR00035">
    <property type="entry name" value="HTHGNTR"/>
</dbReference>
<dbReference type="SMART" id="SM00895">
    <property type="entry name" value="FCD"/>
    <property type="match status" value="1"/>
</dbReference>
<gene>
    <name evidence="5" type="ORF">FDP22_15020</name>
</gene>
<reference evidence="5 6" key="1">
    <citation type="submission" date="2019-06" db="EMBL/GenBank/DDBJ databases">
        <title>Genome sequence of Rhodobacteraceae bacterium D4M1.</title>
        <authorList>
            <person name="Cao J."/>
        </authorList>
    </citation>
    <scope>NUCLEOTIDE SEQUENCE [LARGE SCALE GENOMIC DNA]</scope>
    <source>
        <strain evidence="5 6">D4M1</strain>
    </source>
</reference>
<dbReference type="InterPro" id="IPR036390">
    <property type="entry name" value="WH_DNA-bd_sf"/>
</dbReference>
<dbReference type="PANTHER" id="PTHR43537">
    <property type="entry name" value="TRANSCRIPTIONAL REGULATOR, GNTR FAMILY"/>
    <property type="match status" value="1"/>
</dbReference>
<evidence type="ECO:0000313" key="6">
    <source>
        <dbReference type="Proteomes" id="UP000305888"/>
    </source>
</evidence>
<dbReference type="RefSeq" id="WP_138574858.1">
    <property type="nucleotide sequence ID" value="NZ_CP040818.1"/>
</dbReference>
<dbReference type="InterPro" id="IPR036388">
    <property type="entry name" value="WH-like_DNA-bd_sf"/>
</dbReference>
<dbReference type="GO" id="GO:0003700">
    <property type="term" value="F:DNA-binding transcription factor activity"/>
    <property type="evidence" value="ECO:0007669"/>
    <property type="project" value="InterPro"/>
</dbReference>
<evidence type="ECO:0000256" key="1">
    <source>
        <dbReference type="ARBA" id="ARBA00023015"/>
    </source>
</evidence>
<evidence type="ECO:0000259" key="4">
    <source>
        <dbReference type="PROSITE" id="PS50949"/>
    </source>
</evidence>
<dbReference type="SUPFAM" id="SSF48008">
    <property type="entry name" value="GntR ligand-binding domain-like"/>
    <property type="match status" value="1"/>
</dbReference>
<dbReference type="CDD" id="cd07377">
    <property type="entry name" value="WHTH_GntR"/>
    <property type="match status" value="1"/>
</dbReference>
<proteinExistence type="predicted"/>
<keyword evidence="2" id="KW-0238">DNA-binding</keyword>
<dbReference type="Proteomes" id="UP000305888">
    <property type="component" value="Chromosome"/>
</dbReference>
<dbReference type="OrthoDB" id="7620579at2"/>
<dbReference type="InterPro" id="IPR011711">
    <property type="entry name" value="GntR_C"/>
</dbReference>
<dbReference type="SMART" id="SM00345">
    <property type="entry name" value="HTH_GNTR"/>
    <property type="match status" value="1"/>
</dbReference>
<dbReference type="SUPFAM" id="SSF46785">
    <property type="entry name" value="Winged helix' DNA-binding domain"/>
    <property type="match status" value="1"/>
</dbReference>
<feature type="domain" description="HTH gntR-type" evidence="4">
    <location>
        <begin position="13"/>
        <end position="80"/>
    </location>
</feature>
<dbReference type="PANTHER" id="PTHR43537:SF49">
    <property type="entry name" value="TRANSCRIPTIONAL REGULATORY PROTEIN"/>
    <property type="match status" value="1"/>
</dbReference>
<dbReference type="Pfam" id="PF07729">
    <property type="entry name" value="FCD"/>
    <property type="match status" value="1"/>
</dbReference>
<dbReference type="Gene3D" id="1.10.10.10">
    <property type="entry name" value="Winged helix-like DNA-binding domain superfamily/Winged helix DNA-binding domain"/>
    <property type="match status" value="1"/>
</dbReference>
<keyword evidence="3" id="KW-0804">Transcription</keyword>
<accession>A0A5B8FZX2</accession>
<keyword evidence="1" id="KW-0805">Transcription regulation</keyword>
<dbReference type="PROSITE" id="PS50949">
    <property type="entry name" value="HTH_GNTR"/>
    <property type="match status" value="1"/>
</dbReference>
<dbReference type="InterPro" id="IPR000524">
    <property type="entry name" value="Tscrpt_reg_HTH_GntR"/>
</dbReference>
<evidence type="ECO:0000256" key="3">
    <source>
        <dbReference type="ARBA" id="ARBA00023163"/>
    </source>
</evidence>
<sequence>MSGARPAGARPAESQTVSALLGIRQLILDRELAPGDRVSELVMVERLGVSRTPVRAALIRLEHEGLLTALSGGGFEVRGFSWQEMVDAIELRGVLEGTAARFAAERGVEPARIRELEDTLDALDTVLAADPLDMQAYIALNRAFHEAVLACARSSVLREQLERVVALPFAGPSAFVDTHGTSAEAKHSLVIAQSQHRAVLEAIALRQGMRAEMLMREHARIARRNLEIITRSGVPEGAVPGLHLIRNRE</sequence>
<evidence type="ECO:0000256" key="2">
    <source>
        <dbReference type="ARBA" id="ARBA00023125"/>
    </source>
</evidence>
<dbReference type="KEGG" id="ppru:FDP22_15020"/>
<organism evidence="5 6">
    <name type="scientific">Paroceanicella profunda</name>
    <dbReference type="NCBI Taxonomy" id="2579971"/>
    <lineage>
        <taxon>Bacteria</taxon>
        <taxon>Pseudomonadati</taxon>
        <taxon>Pseudomonadota</taxon>
        <taxon>Alphaproteobacteria</taxon>
        <taxon>Rhodobacterales</taxon>
        <taxon>Paracoccaceae</taxon>
        <taxon>Paroceanicella</taxon>
    </lineage>
</organism>
<dbReference type="Gene3D" id="1.20.120.530">
    <property type="entry name" value="GntR ligand-binding domain-like"/>
    <property type="match status" value="1"/>
</dbReference>
<protein>
    <submittedName>
        <fullName evidence="5">GntR family transcriptional regulator</fullName>
    </submittedName>
</protein>
<dbReference type="GO" id="GO:0003677">
    <property type="term" value="F:DNA binding"/>
    <property type="evidence" value="ECO:0007669"/>
    <property type="project" value="UniProtKB-KW"/>
</dbReference>
<dbReference type="Pfam" id="PF00392">
    <property type="entry name" value="GntR"/>
    <property type="match status" value="1"/>
</dbReference>
<dbReference type="EMBL" id="CP040818">
    <property type="protein sequence ID" value="QDL92980.1"/>
    <property type="molecule type" value="Genomic_DNA"/>
</dbReference>
<dbReference type="AlphaFoldDB" id="A0A5B8FZX2"/>
<name>A0A5B8FZX2_9RHOB</name>
<dbReference type="InterPro" id="IPR008920">
    <property type="entry name" value="TF_FadR/GntR_C"/>
</dbReference>
<evidence type="ECO:0000313" key="5">
    <source>
        <dbReference type="EMBL" id="QDL92980.1"/>
    </source>
</evidence>